<reference evidence="2 3" key="1">
    <citation type="journal article" date="2018" name="Front. Microbiol.">
        <title>Hydrolytic Capabilities as a Key to Environmental Success: Chitinolytic and Cellulolytic Acidobacteria From Acidic Sub-arctic Soils and Boreal Peatlands.</title>
        <authorList>
            <person name="Belova S.E."/>
            <person name="Ravin N.V."/>
            <person name="Pankratov T.A."/>
            <person name="Rakitin A.L."/>
            <person name="Ivanova A.A."/>
            <person name="Beletsky A.V."/>
            <person name="Mardanov A.V."/>
            <person name="Sinninghe Damste J.S."/>
            <person name="Dedysh S.N."/>
        </authorList>
    </citation>
    <scope>NUCLEOTIDE SEQUENCE [LARGE SCALE GENOMIC DNA]</scope>
    <source>
        <strain evidence="2 3">SBC82</strain>
    </source>
</reference>
<dbReference type="Proteomes" id="UP000253606">
    <property type="component" value="Chromosome"/>
</dbReference>
<protein>
    <recommendedName>
        <fullName evidence="4">C-type cytochrome biogenesis protein CcmI</fullName>
    </recommendedName>
</protein>
<evidence type="ECO:0000313" key="2">
    <source>
        <dbReference type="EMBL" id="AXC11674.1"/>
    </source>
</evidence>
<keyword evidence="3" id="KW-1185">Reference proteome</keyword>
<evidence type="ECO:0000313" key="3">
    <source>
        <dbReference type="Proteomes" id="UP000253606"/>
    </source>
</evidence>
<organism evidence="2 3">
    <name type="scientific">Acidisarcina polymorpha</name>
    <dbReference type="NCBI Taxonomy" id="2211140"/>
    <lineage>
        <taxon>Bacteria</taxon>
        <taxon>Pseudomonadati</taxon>
        <taxon>Acidobacteriota</taxon>
        <taxon>Terriglobia</taxon>
        <taxon>Terriglobales</taxon>
        <taxon>Acidobacteriaceae</taxon>
        <taxon>Acidisarcina</taxon>
    </lineage>
</organism>
<evidence type="ECO:0000256" key="1">
    <source>
        <dbReference type="SAM" id="Coils"/>
    </source>
</evidence>
<keyword evidence="1" id="KW-0175">Coiled coil</keyword>
<evidence type="ECO:0008006" key="4">
    <source>
        <dbReference type="Google" id="ProtNLM"/>
    </source>
</evidence>
<gene>
    <name evidence="2" type="ORF">ACPOL_2350</name>
</gene>
<proteinExistence type="predicted"/>
<dbReference type="EMBL" id="CP030840">
    <property type="protein sequence ID" value="AXC11674.1"/>
    <property type="molecule type" value="Genomic_DNA"/>
</dbReference>
<dbReference type="KEGG" id="abas:ACPOL_2350"/>
<accession>A0A2Z5FYS9</accession>
<dbReference type="AlphaFoldDB" id="A0A2Z5FYS9"/>
<dbReference type="OrthoDB" id="129601at2"/>
<feature type="coiled-coil region" evidence="1">
    <location>
        <begin position="61"/>
        <end position="88"/>
    </location>
</feature>
<name>A0A2Z5FYS9_9BACT</name>
<dbReference type="RefSeq" id="WP_114207078.1">
    <property type="nucleotide sequence ID" value="NZ_CP030840.1"/>
</dbReference>
<sequence length="90" mass="10437">MIIVACGILLIAVFTYVFWPERNSAQQPQKTRLEFLGERKQVVYDNLRDLNFEYRAGKYPEEDYAAQRASLENEAAEVIAEIDLLEAQPR</sequence>